<comment type="subcellular location">
    <subcellularLocation>
        <location evidence="2">Cytoplasm</location>
    </subcellularLocation>
</comment>
<dbReference type="InterPro" id="IPR056870">
    <property type="entry name" value="TTC3/DZIP3/RBM44-like_helical"/>
</dbReference>
<dbReference type="OrthoDB" id="8062037at2759"/>
<evidence type="ECO:0000256" key="3">
    <source>
        <dbReference type="ARBA" id="ARBA00004906"/>
    </source>
</evidence>
<keyword evidence="6" id="KW-0808">Transferase</keyword>
<dbReference type="Pfam" id="PF24812">
    <property type="entry name" value="WHD_TTC3"/>
    <property type="match status" value="1"/>
</dbReference>
<keyword evidence="9" id="KW-0862">Zinc</keyword>
<dbReference type="OMA" id="CEDVRAK"/>
<dbReference type="Pfam" id="PF24905">
    <property type="entry name" value="TTC3_9th"/>
    <property type="match status" value="1"/>
</dbReference>
<dbReference type="SUPFAM" id="SSF48452">
    <property type="entry name" value="TPR-like"/>
    <property type="match status" value="2"/>
</dbReference>
<dbReference type="InterPro" id="IPR011990">
    <property type="entry name" value="TPR-like_helical_dom_sf"/>
</dbReference>
<feature type="compositionally biased region" description="Basic and acidic residues" evidence="13">
    <location>
        <begin position="391"/>
        <end position="403"/>
    </location>
</feature>
<dbReference type="GO" id="GO:0042981">
    <property type="term" value="P:regulation of apoptotic process"/>
    <property type="evidence" value="ECO:0007669"/>
    <property type="project" value="InterPro"/>
</dbReference>
<dbReference type="PANTHER" id="PTHR17550:SF4">
    <property type="entry name" value="E3 UBIQUITIN-PROTEIN LIGASE TTC3"/>
    <property type="match status" value="1"/>
</dbReference>
<feature type="region of interest" description="Disordered" evidence="13">
    <location>
        <begin position="1"/>
        <end position="41"/>
    </location>
</feature>
<dbReference type="GO" id="GO:0005737">
    <property type="term" value="C:cytoplasm"/>
    <property type="evidence" value="ECO:0007669"/>
    <property type="project" value="UniProtKB-SubCell"/>
</dbReference>
<evidence type="ECO:0000256" key="7">
    <source>
        <dbReference type="ARBA" id="ARBA00022723"/>
    </source>
</evidence>
<evidence type="ECO:0000256" key="13">
    <source>
        <dbReference type="SAM" id="MobiDB-lite"/>
    </source>
</evidence>
<dbReference type="InterPro" id="IPR043866">
    <property type="entry name" value="TTC3/DZIP3_dom"/>
</dbReference>
<protein>
    <recommendedName>
        <fullName evidence="4">RING-type E3 ubiquitin transferase</fullName>
        <ecNumber evidence="4">2.3.2.27</ecNumber>
    </recommendedName>
</protein>
<evidence type="ECO:0000256" key="10">
    <source>
        <dbReference type="PROSITE-ProRule" id="PRU00175"/>
    </source>
</evidence>
<dbReference type="InterPro" id="IPR001315">
    <property type="entry name" value="CARD"/>
</dbReference>
<dbReference type="InterPro" id="IPR056871">
    <property type="entry name" value="WH_TTC3"/>
</dbReference>
<dbReference type="SUPFAM" id="SSF47986">
    <property type="entry name" value="DEATH domain"/>
    <property type="match status" value="1"/>
</dbReference>
<evidence type="ECO:0000256" key="4">
    <source>
        <dbReference type="ARBA" id="ARBA00012483"/>
    </source>
</evidence>
<evidence type="ECO:0000256" key="9">
    <source>
        <dbReference type="ARBA" id="ARBA00022833"/>
    </source>
</evidence>
<keyword evidence="8 10" id="KW-0863">Zinc-finger</keyword>
<dbReference type="Gene3D" id="1.25.40.10">
    <property type="entry name" value="Tetratricopeptide repeat domain"/>
    <property type="match status" value="2"/>
</dbReference>
<dbReference type="Proteomes" id="UP000287033">
    <property type="component" value="Unassembled WGS sequence"/>
</dbReference>
<comment type="catalytic activity">
    <reaction evidence="1">
        <text>S-ubiquitinyl-[E2 ubiquitin-conjugating enzyme]-L-cysteine + [acceptor protein]-L-lysine = [E2 ubiquitin-conjugating enzyme]-L-cysteine + N(6)-ubiquitinyl-[acceptor protein]-L-lysine.</text>
        <dbReference type="EC" id="2.3.2.27"/>
    </reaction>
</comment>
<dbReference type="STRING" id="137246.A0A401S4T8"/>
<dbReference type="CDD" id="cd16481">
    <property type="entry name" value="RING-H2_TTC3"/>
    <property type="match status" value="1"/>
</dbReference>
<feature type="region of interest" description="Disordered" evidence="13">
    <location>
        <begin position="391"/>
        <end position="416"/>
    </location>
</feature>
<dbReference type="GO" id="GO:0061630">
    <property type="term" value="F:ubiquitin protein ligase activity"/>
    <property type="evidence" value="ECO:0007669"/>
    <property type="project" value="UniProtKB-EC"/>
</dbReference>
<dbReference type="Pfam" id="PF13639">
    <property type="entry name" value="zf-RING_2"/>
    <property type="match status" value="1"/>
</dbReference>
<evidence type="ECO:0000259" key="15">
    <source>
        <dbReference type="PROSITE" id="PS50209"/>
    </source>
</evidence>
<dbReference type="PANTHER" id="PTHR17550">
    <property type="entry name" value="E3 UBIQUITIN-PROTEIN LIGASE TTC3"/>
    <property type="match status" value="1"/>
</dbReference>
<dbReference type="UniPathway" id="UPA00143"/>
<dbReference type="InterPro" id="IPR011029">
    <property type="entry name" value="DEATH-like_dom_sf"/>
</dbReference>
<feature type="coiled-coil region" evidence="12">
    <location>
        <begin position="1275"/>
        <end position="1419"/>
    </location>
</feature>
<evidence type="ECO:0000256" key="8">
    <source>
        <dbReference type="ARBA" id="ARBA00022771"/>
    </source>
</evidence>
<dbReference type="Gene3D" id="1.10.533.10">
    <property type="entry name" value="Death Domain, Fas"/>
    <property type="match status" value="1"/>
</dbReference>
<name>A0A401S4T8_CHIPU</name>
<evidence type="ECO:0000256" key="6">
    <source>
        <dbReference type="ARBA" id="ARBA00022679"/>
    </source>
</evidence>
<dbReference type="PROSITE" id="PS50089">
    <property type="entry name" value="ZF_RING_2"/>
    <property type="match status" value="1"/>
</dbReference>
<dbReference type="PROSITE" id="PS50209">
    <property type="entry name" value="CARD"/>
    <property type="match status" value="1"/>
</dbReference>
<dbReference type="EC" id="2.3.2.27" evidence="4"/>
<feature type="region of interest" description="Disordered" evidence="13">
    <location>
        <begin position="709"/>
        <end position="754"/>
    </location>
</feature>
<dbReference type="SUPFAM" id="SSF57850">
    <property type="entry name" value="RING/U-box"/>
    <property type="match status" value="1"/>
</dbReference>
<keyword evidence="7" id="KW-0479">Metal-binding</keyword>
<comment type="caution">
    <text evidence="16">The sequence shown here is derived from an EMBL/GenBank/DDBJ whole genome shotgun (WGS) entry which is preliminary data.</text>
</comment>
<dbReference type="Pfam" id="PF13432">
    <property type="entry name" value="TPR_16"/>
    <property type="match status" value="1"/>
</dbReference>
<reference evidence="16 17" key="1">
    <citation type="journal article" date="2018" name="Nat. Ecol. Evol.">
        <title>Shark genomes provide insights into elasmobranch evolution and the origin of vertebrates.</title>
        <authorList>
            <person name="Hara Y"/>
            <person name="Yamaguchi K"/>
            <person name="Onimaru K"/>
            <person name="Kadota M"/>
            <person name="Koyanagi M"/>
            <person name="Keeley SD"/>
            <person name="Tatsumi K"/>
            <person name="Tanaka K"/>
            <person name="Motone F"/>
            <person name="Kageyama Y"/>
            <person name="Nozu R"/>
            <person name="Adachi N"/>
            <person name="Nishimura O"/>
            <person name="Nakagawa R"/>
            <person name="Tanegashima C"/>
            <person name="Kiyatake I"/>
            <person name="Matsumoto R"/>
            <person name="Murakumo K"/>
            <person name="Nishida K"/>
            <person name="Terakita A"/>
            <person name="Kuratani S"/>
            <person name="Sato K"/>
            <person name="Hyodo S Kuraku.S."/>
        </authorList>
    </citation>
    <scope>NUCLEOTIDE SEQUENCE [LARGE SCALE GENOMIC DNA]</scope>
</reference>
<dbReference type="Pfam" id="PF00619">
    <property type="entry name" value="CARD"/>
    <property type="match status" value="1"/>
</dbReference>
<feature type="repeat" description="TPR" evidence="11">
    <location>
        <begin position="515"/>
        <end position="548"/>
    </location>
</feature>
<feature type="compositionally biased region" description="Polar residues" evidence="13">
    <location>
        <begin position="1212"/>
        <end position="1231"/>
    </location>
</feature>
<feature type="domain" description="CARD" evidence="15">
    <location>
        <begin position="754"/>
        <end position="831"/>
    </location>
</feature>
<gene>
    <name evidence="16" type="ORF">chiPu_0003814</name>
</gene>
<evidence type="ECO:0000256" key="12">
    <source>
        <dbReference type="SAM" id="Coils"/>
    </source>
</evidence>
<evidence type="ECO:0000259" key="14">
    <source>
        <dbReference type="PROSITE" id="PS50089"/>
    </source>
</evidence>
<organism evidence="16 17">
    <name type="scientific">Chiloscyllium punctatum</name>
    <name type="common">Brownbanded bambooshark</name>
    <name type="synonym">Hemiscyllium punctatum</name>
    <dbReference type="NCBI Taxonomy" id="137246"/>
    <lineage>
        <taxon>Eukaryota</taxon>
        <taxon>Metazoa</taxon>
        <taxon>Chordata</taxon>
        <taxon>Craniata</taxon>
        <taxon>Vertebrata</taxon>
        <taxon>Chondrichthyes</taxon>
        <taxon>Elasmobranchii</taxon>
        <taxon>Galeomorphii</taxon>
        <taxon>Galeoidea</taxon>
        <taxon>Orectolobiformes</taxon>
        <taxon>Hemiscylliidae</taxon>
        <taxon>Chiloscyllium</taxon>
    </lineage>
</organism>
<proteinExistence type="predicted"/>
<evidence type="ECO:0000313" key="16">
    <source>
        <dbReference type="EMBL" id="GCC25404.1"/>
    </source>
</evidence>
<feature type="repeat" description="TPR" evidence="11">
    <location>
        <begin position="237"/>
        <end position="270"/>
    </location>
</feature>
<dbReference type="EMBL" id="BEZZ01000085">
    <property type="protein sequence ID" value="GCC25404.1"/>
    <property type="molecule type" value="Genomic_DNA"/>
</dbReference>
<dbReference type="Gene3D" id="3.30.40.10">
    <property type="entry name" value="Zinc/RING finger domain, C3HC4 (zinc finger)"/>
    <property type="match status" value="1"/>
</dbReference>
<keyword evidence="17" id="KW-1185">Reference proteome</keyword>
<evidence type="ECO:0000256" key="2">
    <source>
        <dbReference type="ARBA" id="ARBA00004496"/>
    </source>
</evidence>
<dbReference type="InterPro" id="IPR001841">
    <property type="entry name" value="Znf_RING"/>
</dbReference>
<keyword evidence="11" id="KW-0802">TPR repeat</keyword>
<evidence type="ECO:0000256" key="5">
    <source>
        <dbReference type="ARBA" id="ARBA00022490"/>
    </source>
</evidence>
<dbReference type="PROSITE" id="PS50005">
    <property type="entry name" value="TPR"/>
    <property type="match status" value="2"/>
</dbReference>
<dbReference type="Pfam" id="PF24525">
    <property type="entry name" value="TTC3"/>
    <property type="match status" value="1"/>
</dbReference>
<feature type="domain" description="RING-type" evidence="14">
    <location>
        <begin position="1789"/>
        <end position="1829"/>
    </location>
</feature>
<sequence length="1853" mass="210445">MRPPEGAVRVRDVTGAGRGAEKTGKDSTIMDDSSSDSDDSKTIVHHQIRFMSEAISEKYCQIKPKNNMEAAHIWCSVIPVNNQVHWHTIAINLLWPYLFAQAEKVDRCLQWAFAAKFIDAENYDVFEMNIVKLQNIELLEAVVEAIQKHHRSTTFLSCLLDLWNEIDKNNYDLNKVIEMIENTGEFNTLRVEVNSGTKRSRMSAIAIVCFQYAYIVKMVLGGENILNLVPKGDHQKSEEYKKKGNEEFKNENYEAAVSWYSKAIDLRPDNQILYGNRALCFSRIENYGKALGDGKRAIVLKPNWPKGHYRLCDALFSMGEHKQAIDANVKAQELCKDVSDGIRDLIQQKEKFLKKLQDENHRRSKTDGLKEEANIKKEQSKVPIKPVFESHKNEAKRNQERNGMRSRLPHHPEKMLMPVNNSNSMMNELKSLIHDGHIALSDKRAHNAKYAFLKVLNLVNPEKLGEASLSTSEYVIIIYGHACALLGIGLPEELTEAENQFNKILEQFPEQRLDCLAFYGLGKVYFRQNRFADALDPFTKSLIMVNRKIVPGILTWPTTTVVIEETQAEKLKAMLEEYIEKCRFPPVPDAICRYQHCQGHSKVQIYFTDPDFKGFIQVMCCLQCCVGYHINCWKKLKAASFEDKNDKEFLRSQCFTPDCGGQISKIVIFNSKGLVKCEFEIKITKSKDPAKTVVKQKCSSALKLKIKEDRKQSRKQLKKEASRYNAEKQIKEKTEKNSKNDETNSKTGHSWNPLGDRMLQLITENKEQLKAGVQNVSNLLQELLSFHVLSEQDYDILCAGSSKSCQIMGQLLDLIVQKNNRIKTREFLYTLSKCQEVDNKLLDWINWLNDAGSEAAELFLSRYSNCIEQLDLNSLLELLDASKIDLPFSDSTKEIVEQLKQESPTKTRSFIWMLEEKREQFPSLHVPLDEYFNTMDAPYTVLKKQENEELSNIGLRSKIRNRKKKPKDSKPFLLLSGSVRTGAREEDDDEIFSDDGILTQMSSAVPFTIPEHLRVQLENFEDSYDSQVYGNHYQRVLDNNPDPTRESLYDYFAQILNEHGPMEIDNPMLVGEFENFPPEAQELVRKTGGLKSFLMESLRFVVINNLIGLMKHAVQLKSLAINEKAAARGTEESEINSDEVSNENLRPMAHLNPTAKEFKPVSFHQSSLSCPSVTSSLRCNPMANEMEHMRLSSSANTTVMGALEEMPQSNFKLEDTNGASSKINSSESDTSYNKHEIKRGPLLRTIAVQAHQESLCNTNINTDPLQPFENQQGDILRIEKEHHVLQKQLQEAEEKYDQLANRSRDEITALEEKMSELVKRNELLKSELDLLRQDLESEIKKSQQEKRENNDNLKILKSKVKSLADLNQMHSENIQENKQLYEKRLQEFEQMSNQSSREKKKLEEAIRKSDDMYQETNKRATDAEVSVLESWWRTQLFSHYRAADDAKCMINKLKALTRSPIPTNPQRQMSVAAWKTFLFTINQQINQSETDLNNQLTRLKNGAHLSSLPPISIPSLPAPPNSSMLLENDDPAIIASFSSASKELQMQNQIVSISQASAAATQKPLAALMQAAPTTAEATAKASPVTSVTFSLQSQSSLNQIQHDSSLTKPQSAWIPVNNRSGTHIVPEIATSPDTLHSTSQPANATSLQPKSSFDKIISRLLTMFPHYSSTHLTNFIKEVRNANGGSLSGLVCDEIINRVAELILDHQDKAKVQVAPATFQLPATLVQQKPTSDFGASHTLPAASSEGLRPTTVSAARNARSQPWKVNKVQTASQWHESTPPTFDDEPCIICHEDLTPDTMCVLQCKHHFHKMCIKKWLKENSTCPTCRVHALLPEDFPELSGMIKNIQAYPF</sequence>
<dbReference type="SMART" id="SM00028">
    <property type="entry name" value="TPR"/>
    <property type="match status" value="4"/>
</dbReference>
<dbReference type="Pfam" id="PF19179">
    <property type="entry name" value="TTC3_DZIP3_dom"/>
    <property type="match status" value="1"/>
</dbReference>
<dbReference type="InterPro" id="IPR056872">
    <property type="entry name" value="TTC3/DZIP3-like_helical"/>
</dbReference>
<evidence type="ECO:0000256" key="11">
    <source>
        <dbReference type="PROSITE-ProRule" id="PRU00339"/>
    </source>
</evidence>
<evidence type="ECO:0000313" key="17">
    <source>
        <dbReference type="Proteomes" id="UP000287033"/>
    </source>
</evidence>
<dbReference type="SMART" id="SM00184">
    <property type="entry name" value="RING"/>
    <property type="match status" value="1"/>
</dbReference>
<feature type="compositionally biased region" description="Basic and acidic residues" evidence="13">
    <location>
        <begin position="718"/>
        <end position="744"/>
    </location>
</feature>
<dbReference type="InterPro" id="IPR013083">
    <property type="entry name" value="Znf_RING/FYVE/PHD"/>
</dbReference>
<accession>A0A401S4T8</accession>
<comment type="pathway">
    <text evidence="3">Protein modification; protein ubiquitination.</text>
</comment>
<dbReference type="GO" id="GO:0016567">
    <property type="term" value="P:protein ubiquitination"/>
    <property type="evidence" value="ECO:0007669"/>
    <property type="project" value="UniProtKB-UniPathway"/>
</dbReference>
<dbReference type="GO" id="GO:0008270">
    <property type="term" value="F:zinc ion binding"/>
    <property type="evidence" value="ECO:0007669"/>
    <property type="project" value="UniProtKB-KW"/>
</dbReference>
<keyword evidence="5" id="KW-0963">Cytoplasm</keyword>
<dbReference type="InterPro" id="IPR019734">
    <property type="entry name" value="TPR_rpt"/>
</dbReference>
<evidence type="ECO:0000256" key="1">
    <source>
        <dbReference type="ARBA" id="ARBA00000900"/>
    </source>
</evidence>
<feature type="region of interest" description="Disordered" evidence="13">
    <location>
        <begin position="1212"/>
        <end position="1233"/>
    </location>
</feature>
<keyword evidence="12" id="KW-0175">Coiled coil</keyword>